<dbReference type="RefSeq" id="WP_044410158.1">
    <property type="nucleotide sequence ID" value="NZ_JXXE01000219.1"/>
</dbReference>
<evidence type="ECO:0000313" key="3">
    <source>
        <dbReference type="EMBL" id="KIZ43532.1"/>
    </source>
</evidence>
<comment type="similarity">
    <text evidence="1">Belongs to the ROK (NagC/XylR) family.</text>
</comment>
<evidence type="ECO:0000256" key="2">
    <source>
        <dbReference type="SAM" id="MobiDB-lite"/>
    </source>
</evidence>
<dbReference type="PATRIC" id="fig|1076.23.peg.2144"/>
<feature type="region of interest" description="Disordered" evidence="2">
    <location>
        <begin position="344"/>
        <end position="393"/>
    </location>
</feature>
<sequence>MTEDTSTKTGIASHGATRLPSVDVDSYNIELKDEDGFLGDRASKGAFQRILEGWRKPLRKNGDDPFGKMSTDEIGKTQLSEVLNGDDVAAAALVHGAIEDFAQELAYVTRRFLKTKAWADTESIVVGGGFRQGRIGELAIARADLILKAEGLKVGLVPIRFHPDEAGLIGCLHLAPSWIFEGHDSILAVDIGGSNIRCGVVETGWKKAPDLSKASVWKSSLWRHADDEPTREGAVKRLIKMLKELIAAAEDEGFKLAPFIGISCPGVINADGSIEKGAQNLPGNWESSRFHLPGALIEGIPTIGQHDTAVLMHNDGVAQGLSEVPYMQEFKRWGVLTIGTGLGNARFTNRKPADTPKKDKDKEDKGKEKEKENRKENGKDKAKAGEKDKKDKD</sequence>
<dbReference type="EMBL" id="JXXE01000219">
    <property type="protein sequence ID" value="KIZ43532.1"/>
    <property type="molecule type" value="Genomic_DNA"/>
</dbReference>
<dbReference type="AlphaFoldDB" id="A0A0D7EVQ9"/>
<accession>A0A0D7EVQ9</accession>
<name>A0A0D7EVQ9_RHOPL</name>
<keyword evidence="3" id="KW-0808">Transferase</keyword>
<dbReference type="InterPro" id="IPR000600">
    <property type="entry name" value="ROK"/>
</dbReference>
<protein>
    <submittedName>
        <fullName evidence="3">Glucokinase</fullName>
    </submittedName>
</protein>
<reference evidence="3 4" key="1">
    <citation type="submission" date="2014-11" db="EMBL/GenBank/DDBJ databases">
        <title>Genomics and ecophysiology of heterotrophic nitrogen fixing bacteria isolated from estuarine surface water.</title>
        <authorList>
            <person name="Bentzon-Tilia M."/>
            <person name="Severin I."/>
            <person name="Hansen L.H."/>
            <person name="Riemann L."/>
        </authorList>
    </citation>
    <scope>NUCLEOTIDE SEQUENCE [LARGE SCALE GENOMIC DNA]</scope>
    <source>
        <strain evidence="3 4">BAL398</strain>
    </source>
</reference>
<gene>
    <name evidence="3" type="ORF">OO17_11150</name>
</gene>
<dbReference type="PANTHER" id="PTHR18964">
    <property type="entry name" value="ROK (REPRESSOR, ORF, KINASE) FAMILY"/>
    <property type="match status" value="1"/>
</dbReference>
<keyword evidence="3" id="KW-0418">Kinase</keyword>
<dbReference type="GO" id="GO:0016301">
    <property type="term" value="F:kinase activity"/>
    <property type="evidence" value="ECO:0007669"/>
    <property type="project" value="UniProtKB-KW"/>
</dbReference>
<dbReference type="OrthoDB" id="7903685at2"/>
<dbReference type="InterPro" id="IPR043129">
    <property type="entry name" value="ATPase_NBD"/>
</dbReference>
<evidence type="ECO:0000313" key="4">
    <source>
        <dbReference type="Proteomes" id="UP000032515"/>
    </source>
</evidence>
<organism evidence="3 4">
    <name type="scientific">Rhodopseudomonas palustris</name>
    <dbReference type="NCBI Taxonomy" id="1076"/>
    <lineage>
        <taxon>Bacteria</taxon>
        <taxon>Pseudomonadati</taxon>
        <taxon>Pseudomonadota</taxon>
        <taxon>Alphaproteobacteria</taxon>
        <taxon>Hyphomicrobiales</taxon>
        <taxon>Nitrobacteraceae</taxon>
        <taxon>Rhodopseudomonas</taxon>
    </lineage>
</organism>
<dbReference type="STRING" id="1421013.GCA_000504425_03136"/>
<dbReference type="CDD" id="cd23763">
    <property type="entry name" value="ASKHA_ATPase_ROK"/>
    <property type="match status" value="1"/>
</dbReference>
<comment type="caution">
    <text evidence="3">The sequence shown here is derived from an EMBL/GenBank/DDBJ whole genome shotgun (WGS) entry which is preliminary data.</text>
</comment>
<evidence type="ECO:0000256" key="1">
    <source>
        <dbReference type="ARBA" id="ARBA00006479"/>
    </source>
</evidence>
<dbReference type="SUPFAM" id="SSF53067">
    <property type="entry name" value="Actin-like ATPase domain"/>
    <property type="match status" value="1"/>
</dbReference>
<dbReference type="Proteomes" id="UP000032515">
    <property type="component" value="Unassembled WGS sequence"/>
</dbReference>
<dbReference type="Gene3D" id="3.30.420.40">
    <property type="match status" value="1"/>
</dbReference>
<dbReference type="PANTHER" id="PTHR18964:SF149">
    <property type="entry name" value="BIFUNCTIONAL UDP-N-ACETYLGLUCOSAMINE 2-EPIMERASE_N-ACETYLMANNOSAMINE KINASE"/>
    <property type="match status" value="1"/>
</dbReference>
<proteinExistence type="inferred from homology"/>
<feature type="compositionally biased region" description="Basic and acidic residues" evidence="2">
    <location>
        <begin position="351"/>
        <end position="393"/>
    </location>
</feature>